<evidence type="ECO:0000313" key="2">
    <source>
        <dbReference type="EMBL" id="MDQ8935038.1"/>
    </source>
</evidence>
<dbReference type="InterPro" id="IPR016516">
    <property type="entry name" value="UCP07580"/>
</dbReference>
<protein>
    <submittedName>
        <fullName evidence="2">Metal-dependent hydrolase</fullName>
        <ecNumber evidence="2">3.-.-.-</ecNumber>
    </submittedName>
</protein>
<dbReference type="AlphaFoldDB" id="A0AAW8J6H2"/>
<reference evidence="2" key="1">
    <citation type="submission" date="2023-08" db="EMBL/GenBank/DDBJ databases">
        <title>Emergence of clinically-relevant ST2 carbapenem-resistant Acinetobacter baumannii strains in hospital sewages in Zhejiang, East of China.</title>
        <authorList>
            <person name="Kaichao C."/>
            <person name="Zhang R."/>
        </authorList>
    </citation>
    <scope>NUCLEOTIDE SEQUENCE</scope>
    <source>
        <strain evidence="2">M-RB-37</strain>
    </source>
</reference>
<dbReference type="PANTHER" id="PTHR39456:SF1">
    <property type="entry name" value="METAL-DEPENDENT HYDROLASE"/>
    <property type="match status" value="1"/>
</dbReference>
<accession>A0AAW8J6H2</accession>
<dbReference type="Proteomes" id="UP001243844">
    <property type="component" value="Unassembled WGS sequence"/>
</dbReference>
<proteinExistence type="predicted"/>
<keyword evidence="1" id="KW-0472">Membrane</keyword>
<keyword evidence="2" id="KW-0378">Hydrolase</keyword>
<organism evidence="2 3">
    <name type="scientific">Acinetobacter rudis</name>
    <dbReference type="NCBI Taxonomy" id="632955"/>
    <lineage>
        <taxon>Bacteria</taxon>
        <taxon>Pseudomonadati</taxon>
        <taxon>Pseudomonadota</taxon>
        <taxon>Gammaproteobacteria</taxon>
        <taxon>Moraxellales</taxon>
        <taxon>Moraxellaceae</taxon>
        <taxon>Acinetobacter</taxon>
    </lineage>
</organism>
<evidence type="ECO:0000256" key="1">
    <source>
        <dbReference type="SAM" id="Phobius"/>
    </source>
</evidence>
<dbReference type="Pfam" id="PF10118">
    <property type="entry name" value="Metal_hydrol"/>
    <property type="match status" value="1"/>
</dbReference>
<sequence length="293" mass="33314">MNAKISISNRAGASFPVRRMNFNFQNVPEYWANNSPGITHFLTALSALFPAGERYFIDSVRAVRDYPEIKDNQSLQKEIRAFIGQEAMHTHEHIAFNASAQSYGHDVASLERYTDNIIQFVRKLAGKAAKPFGGKQEMIDLMVTTALEHFTATIAAQLLENEHIQAIMTDETMSTMWFWHAIEENEHKAVAYDVFEAIFGQGNKAYLARTSTLVFSMVTLFVVQNTFLTYLLVKDKQLNAQALKDVYIYAYSPSKGIITGMYKEMLAYFKPNFHPNQLDSTALLDQWKLKLGL</sequence>
<dbReference type="RefSeq" id="WP_308975998.1">
    <property type="nucleotide sequence ID" value="NZ_JAVIDL010000006.1"/>
</dbReference>
<gene>
    <name evidence="2" type="ORF">RFH47_04750</name>
</gene>
<name>A0AAW8J6H2_9GAMM</name>
<dbReference type="EC" id="3.-.-.-" evidence="2"/>
<dbReference type="EMBL" id="JAVIDL010000006">
    <property type="protein sequence ID" value="MDQ8935038.1"/>
    <property type="molecule type" value="Genomic_DNA"/>
</dbReference>
<evidence type="ECO:0000313" key="3">
    <source>
        <dbReference type="Proteomes" id="UP001243844"/>
    </source>
</evidence>
<keyword evidence="1" id="KW-0812">Transmembrane</keyword>
<comment type="caution">
    <text evidence="2">The sequence shown here is derived from an EMBL/GenBank/DDBJ whole genome shotgun (WGS) entry which is preliminary data.</text>
</comment>
<dbReference type="PANTHER" id="PTHR39456">
    <property type="entry name" value="METAL-DEPENDENT HYDROLASE"/>
    <property type="match status" value="1"/>
</dbReference>
<dbReference type="PIRSF" id="PIRSF007580">
    <property type="entry name" value="UCP07580"/>
    <property type="match status" value="1"/>
</dbReference>
<feature type="transmembrane region" description="Helical" evidence="1">
    <location>
        <begin position="213"/>
        <end position="233"/>
    </location>
</feature>
<keyword evidence="1" id="KW-1133">Transmembrane helix</keyword>
<dbReference type="GO" id="GO:0016787">
    <property type="term" value="F:hydrolase activity"/>
    <property type="evidence" value="ECO:0007669"/>
    <property type="project" value="UniProtKB-KW"/>
</dbReference>